<dbReference type="EMBL" id="NVWI01000002">
    <property type="protein sequence ID" value="PCJ42668.1"/>
    <property type="molecule type" value="Genomic_DNA"/>
</dbReference>
<keyword evidence="5" id="KW-0804">Transcription</keyword>
<name>A0A2A5CGK9_9GAMM</name>
<evidence type="ECO:0000313" key="8">
    <source>
        <dbReference type="Proteomes" id="UP000228987"/>
    </source>
</evidence>
<evidence type="ECO:0000256" key="5">
    <source>
        <dbReference type="ARBA" id="ARBA00023163"/>
    </source>
</evidence>
<gene>
    <name evidence="7" type="ORF">COA71_03955</name>
</gene>
<dbReference type="Pfam" id="PF00126">
    <property type="entry name" value="HTH_1"/>
    <property type="match status" value="1"/>
</dbReference>
<dbReference type="InterPro" id="IPR036388">
    <property type="entry name" value="WH-like_DNA-bd_sf"/>
</dbReference>
<evidence type="ECO:0000256" key="2">
    <source>
        <dbReference type="ARBA" id="ARBA00023015"/>
    </source>
</evidence>
<dbReference type="SUPFAM" id="SSF46785">
    <property type="entry name" value="Winged helix' DNA-binding domain"/>
    <property type="match status" value="1"/>
</dbReference>
<feature type="domain" description="HTH lysR-type" evidence="6">
    <location>
        <begin position="10"/>
        <end position="67"/>
    </location>
</feature>
<reference evidence="8" key="1">
    <citation type="submission" date="2017-08" db="EMBL/GenBank/DDBJ databases">
        <title>A dynamic microbial community with high functional redundancy inhabits the cold, oxic subseafloor aquifer.</title>
        <authorList>
            <person name="Tully B.J."/>
            <person name="Wheat C.G."/>
            <person name="Glazer B.T."/>
            <person name="Huber J.A."/>
        </authorList>
    </citation>
    <scope>NUCLEOTIDE SEQUENCE [LARGE SCALE GENOMIC DNA]</scope>
</reference>
<dbReference type="PANTHER" id="PTHR30346:SF26">
    <property type="entry name" value="HYDROGEN PEROXIDE-INDUCIBLE GENES ACTIVATOR"/>
    <property type="match status" value="1"/>
</dbReference>
<proteinExistence type="inferred from homology"/>
<organism evidence="7 8">
    <name type="scientific">SAR86 cluster bacterium</name>
    <dbReference type="NCBI Taxonomy" id="2030880"/>
    <lineage>
        <taxon>Bacteria</taxon>
        <taxon>Pseudomonadati</taxon>
        <taxon>Pseudomonadota</taxon>
        <taxon>Gammaproteobacteria</taxon>
        <taxon>SAR86 cluster</taxon>
    </lineage>
</organism>
<evidence type="ECO:0000313" key="7">
    <source>
        <dbReference type="EMBL" id="PCJ42668.1"/>
    </source>
</evidence>
<dbReference type="Pfam" id="PF03466">
    <property type="entry name" value="LysR_substrate"/>
    <property type="match status" value="1"/>
</dbReference>
<dbReference type="GO" id="GO:0003700">
    <property type="term" value="F:DNA-binding transcription factor activity"/>
    <property type="evidence" value="ECO:0007669"/>
    <property type="project" value="InterPro"/>
</dbReference>
<dbReference type="InterPro" id="IPR036390">
    <property type="entry name" value="WH_DNA-bd_sf"/>
</dbReference>
<dbReference type="InterPro" id="IPR000847">
    <property type="entry name" value="LysR_HTH_N"/>
</dbReference>
<dbReference type="FunFam" id="1.10.10.10:FF:000001">
    <property type="entry name" value="LysR family transcriptional regulator"/>
    <property type="match status" value="1"/>
</dbReference>
<dbReference type="Gene3D" id="1.10.10.10">
    <property type="entry name" value="Winged helix-like DNA-binding domain superfamily/Winged helix DNA-binding domain"/>
    <property type="match status" value="1"/>
</dbReference>
<dbReference type="Proteomes" id="UP000228987">
    <property type="component" value="Unassembled WGS sequence"/>
</dbReference>
<evidence type="ECO:0000256" key="3">
    <source>
        <dbReference type="ARBA" id="ARBA00023125"/>
    </source>
</evidence>
<keyword evidence="2" id="KW-0805">Transcription regulation</keyword>
<dbReference type="CDD" id="cd08411">
    <property type="entry name" value="PBP2_OxyR"/>
    <property type="match status" value="1"/>
</dbReference>
<dbReference type="PANTHER" id="PTHR30346">
    <property type="entry name" value="TRANSCRIPTIONAL DUAL REGULATOR HCAR-RELATED"/>
    <property type="match status" value="1"/>
</dbReference>
<dbReference type="PROSITE" id="PS50931">
    <property type="entry name" value="HTH_LYSR"/>
    <property type="match status" value="1"/>
</dbReference>
<evidence type="ECO:0000256" key="4">
    <source>
        <dbReference type="ARBA" id="ARBA00023159"/>
    </source>
</evidence>
<dbReference type="PRINTS" id="PR00039">
    <property type="entry name" value="HTHLYSR"/>
</dbReference>
<dbReference type="GO" id="GO:0003677">
    <property type="term" value="F:DNA binding"/>
    <property type="evidence" value="ECO:0007669"/>
    <property type="project" value="UniProtKB-KW"/>
</dbReference>
<protein>
    <recommendedName>
        <fullName evidence="6">HTH lysR-type domain-containing protein</fullName>
    </recommendedName>
</protein>
<dbReference type="GO" id="GO:0032993">
    <property type="term" value="C:protein-DNA complex"/>
    <property type="evidence" value="ECO:0007669"/>
    <property type="project" value="TreeGrafter"/>
</dbReference>
<sequence length="319" mass="36635">MDQKAKSKQPSIRQLQYFVNIAMSSNFRKAAQKLNISQPTLTSQIATLEGALGVKLFERSRAGTLLSPAGRELLPLVRQLLEQFQQVMDQVDSSHKELSGTFKIGVSPTIGPYLFSKVLIELHKRYPRLKLHVREGVPQELEQGLDNGDYDFILTMLPMHSSENRVRALFVEPIFIVLSQDHPLANKEVLEGKDLYNQEVLTMDERHHLHRQIATLCERYTAHAQRKFTSNSLNTLKQMVIMNMGIAFMPGLYIRARITEDDPLKVLNLRDEKINRTHVASWRKNAPSRHLFQKISYDIKTIAMDIFEDILEEVNTEDA</sequence>
<accession>A0A2A5CGK9</accession>
<dbReference type="SUPFAM" id="SSF53850">
    <property type="entry name" value="Periplasmic binding protein-like II"/>
    <property type="match status" value="1"/>
</dbReference>
<evidence type="ECO:0000259" key="6">
    <source>
        <dbReference type="PROSITE" id="PS50931"/>
    </source>
</evidence>
<comment type="caution">
    <text evidence="7">The sequence shown here is derived from an EMBL/GenBank/DDBJ whole genome shotgun (WGS) entry which is preliminary data.</text>
</comment>
<keyword evidence="3" id="KW-0238">DNA-binding</keyword>
<comment type="similarity">
    <text evidence="1">Belongs to the LysR transcriptional regulatory family.</text>
</comment>
<evidence type="ECO:0000256" key="1">
    <source>
        <dbReference type="ARBA" id="ARBA00009437"/>
    </source>
</evidence>
<dbReference type="AlphaFoldDB" id="A0A2A5CGK9"/>
<keyword evidence="4" id="KW-0010">Activator</keyword>
<dbReference type="InterPro" id="IPR005119">
    <property type="entry name" value="LysR_subst-bd"/>
</dbReference>
<dbReference type="Gene3D" id="3.40.190.10">
    <property type="entry name" value="Periplasmic binding protein-like II"/>
    <property type="match status" value="2"/>
</dbReference>